<comment type="similarity">
    <text evidence="1 2">Belongs to the dTDP-4-dehydrorhamnose reductase family.</text>
</comment>
<evidence type="ECO:0000313" key="4">
    <source>
        <dbReference type="EMBL" id="MDE5412677.1"/>
    </source>
</evidence>
<dbReference type="PANTHER" id="PTHR10491">
    <property type="entry name" value="DTDP-4-DEHYDRORHAMNOSE REDUCTASE"/>
    <property type="match status" value="1"/>
</dbReference>
<dbReference type="SUPFAM" id="SSF51735">
    <property type="entry name" value="NAD(P)-binding Rossmann-fold domains"/>
    <property type="match status" value="1"/>
</dbReference>
<accession>A0ABT5VD69</accession>
<name>A0ABT5VD69_9BACI</name>
<keyword evidence="2 4" id="KW-0560">Oxidoreductase</keyword>
<dbReference type="RefSeq" id="WP_275117306.1">
    <property type="nucleotide sequence ID" value="NZ_JAOTPO010000002.1"/>
</dbReference>
<dbReference type="CDD" id="cd05254">
    <property type="entry name" value="dTDP_HR_like_SDR_e"/>
    <property type="match status" value="1"/>
</dbReference>
<comment type="pathway">
    <text evidence="2">Carbohydrate biosynthesis; dTDP-L-rhamnose biosynthesis.</text>
</comment>
<protein>
    <recommendedName>
        <fullName evidence="2">dTDP-4-dehydrorhamnose reductase</fullName>
        <ecNumber evidence="2">1.1.1.133</ecNumber>
    </recommendedName>
</protein>
<comment type="function">
    <text evidence="2">Catalyzes the reduction of dTDP-6-deoxy-L-lyxo-4-hexulose to yield dTDP-L-rhamnose.</text>
</comment>
<dbReference type="InterPro" id="IPR005913">
    <property type="entry name" value="dTDP_dehydrorham_reduct"/>
</dbReference>
<feature type="domain" description="RmlD-like substrate binding" evidence="3">
    <location>
        <begin position="1"/>
        <end position="277"/>
    </location>
</feature>
<dbReference type="Gene3D" id="3.90.25.10">
    <property type="entry name" value="UDP-galactose 4-epimerase, domain 1"/>
    <property type="match status" value="1"/>
</dbReference>
<keyword evidence="2" id="KW-0521">NADP</keyword>
<dbReference type="NCBIfam" id="TIGR01214">
    <property type="entry name" value="rmlD"/>
    <property type="match status" value="1"/>
</dbReference>
<dbReference type="GO" id="GO:0008831">
    <property type="term" value="F:dTDP-4-dehydrorhamnose reductase activity"/>
    <property type="evidence" value="ECO:0007669"/>
    <property type="project" value="UniProtKB-EC"/>
</dbReference>
<evidence type="ECO:0000313" key="5">
    <source>
        <dbReference type="Proteomes" id="UP001148125"/>
    </source>
</evidence>
<dbReference type="Pfam" id="PF04321">
    <property type="entry name" value="RmlD_sub_bind"/>
    <property type="match status" value="1"/>
</dbReference>
<evidence type="ECO:0000259" key="3">
    <source>
        <dbReference type="Pfam" id="PF04321"/>
    </source>
</evidence>
<dbReference type="Proteomes" id="UP001148125">
    <property type="component" value="Unassembled WGS sequence"/>
</dbReference>
<dbReference type="EC" id="1.1.1.133" evidence="2"/>
<sequence>MRILITGANGQLGKELTREAKQVSEVTALGKEMLDITNVSEVKETVNNIKPDIIVHSAAYTAVDNCEYEKKKAFEVNSLGTFNVAKAADHVGASIVYLSSDYIFSGEKTTPYIERDEPNPKNIYGMSKWLGEQLIQSSTSKFHIVRTSWLFGSGGENFVKTILKLAKQNKEIKVVNDQVGSPTYTKDLAGVIMQLIYKKFGIYHVSNMGCCTWYMFAKHILKQAGYDPGLIQPTTTQEFGARATRPAYSALGHESLQREGIPDPRGWQEAVNEFIREELNRD</sequence>
<keyword evidence="5" id="KW-1185">Reference proteome</keyword>
<evidence type="ECO:0000256" key="1">
    <source>
        <dbReference type="ARBA" id="ARBA00010944"/>
    </source>
</evidence>
<reference evidence="4" key="1">
    <citation type="submission" date="2024-05" db="EMBL/GenBank/DDBJ databases">
        <title>Alkalihalobacillus sp. strain MEB203 novel alkaliphilic bacterium from Lonar Lake, India.</title>
        <authorList>
            <person name="Joshi A."/>
            <person name="Thite S."/>
            <person name="Mengade P."/>
        </authorList>
    </citation>
    <scope>NUCLEOTIDE SEQUENCE</scope>
    <source>
        <strain evidence="4">MEB 203</strain>
    </source>
</reference>
<dbReference type="InterPro" id="IPR036291">
    <property type="entry name" value="NAD(P)-bd_dom_sf"/>
</dbReference>
<organism evidence="4 5">
    <name type="scientific">Alkalihalobacterium chitinilyticum</name>
    <dbReference type="NCBI Taxonomy" id="2980103"/>
    <lineage>
        <taxon>Bacteria</taxon>
        <taxon>Bacillati</taxon>
        <taxon>Bacillota</taxon>
        <taxon>Bacilli</taxon>
        <taxon>Bacillales</taxon>
        <taxon>Bacillaceae</taxon>
        <taxon>Alkalihalobacterium</taxon>
    </lineage>
</organism>
<dbReference type="EMBL" id="JAOTPO010000002">
    <property type="protein sequence ID" value="MDE5412677.1"/>
    <property type="molecule type" value="Genomic_DNA"/>
</dbReference>
<gene>
    <name evidence="4" type="primary">rfbD</name>
    <name evidence="4" type="ORF">N7Z68_04710</name>
</gene>
<dbReference type="InterPro" id="IPR029903">
    <property type="entry name" value="RmlD-like-bd"/>
</dbReference>
<proteinExistence type="inferred from homology"/>
<comment type="caution">
    <text evidence="4">The sequence shown here is derived from an EMBL/GenBank/DDBJ whole genome shotgun (WGS) entry which is preliminary data.</text>
</comment>
<dbReference type="PANTHER" id="PTHR10491:SF4">
    <property type="entry name" value="METHIONINE ADENOSYLTRANSFERASE 2 SUBUNIT BETA"/>
    <property type="match status" value="1"/>
</dbReference>
<evidence type="ECO:0000256" key="2">
    <source>
        <dbReference type="RuleBase" id="RU364082"/>
    </source>
</evidence>
<dbReference type="Gene3D" id="3.40.50.720">
    <property type="entry name" value="NAD(P)-binding Rossmann-like Domain"/>
    <property type="match status" value="1"/>
</dbReference>